<name>A0ABU0R9Y9_9MICO</name>
<evidence type="ECO:0000313" key="7">
    <source>
        <dbReference type="Proteomes" id="UP001239083"/>
    </source>
</evidence>
<dbReference type="SUPFAM" id="SSF46689">
    <property type="entry name" value="Homeodomain-like"/>
    <property type="match status" value="1"/>
</dbReference>
<feature type="DNA-binding region" description="H-T-H motif" evidence="4">
    <location>
        <begin position="33"/>
        <end position="52"/>
    </location>
</feature>
<accession>A0ABU0R9Y9</accession>
<dbReference type="InterPro" id="IPR009057">
    <property type="entry name" value="Homeodomain-like_sf"/>
</dbReference>
<keyword evidence="7" id="KW-1185">Reference proteome</keyword>
<dbReference type="PROSITE" id="PS50977">
    <property type="entry name" value="HTH_TETR_2"/>
    <property type="match status" value="1"/>
</dbReference>
<dbReference type="Pfam" id="PF00440">
    <property type="entry name" value="TetR_N"/>
    <property type="match status" value="1"/>
</dbReference>
<dbReference type="RefSeq" id="WP_307042501.1">
    <property type="nucleotide sequence ID" value="NZ_JAUSYY010000001.1"/>
</dbReference>
<keyword evidence="1" id="KW-0805">Transcription regulation</keyword>
<dbReference type="PANTHER" id="PTHR47506:SF7">
    <property type="entry name" value="TRANSCRIPTIONAL REGULATORY PROTEIN"/>
    <property type="match status" value="1"/>
</dbReference>
<feature type="domain" description="HTH tetR-type" evidence="5">
    <location>
        <begin position="10"/>
        <end position="70"/>
    </location>
</feature>
<proteinExistence type="predicted"/>
<keyword evidence="2 4" id="KW-0238">DNA-binding</keyword>
<evidence type="ECO:0000313" key="6">
    <source>
        <dbReference type="EMBL" id="MDQ0894891.1"/>
    </source>
</evidence>
<evidence type="ECO:0000259" key="5">
    <source>
        <dbReference type="PROSITE" id="PS50977"/>
    </source>
</evidence>
<sequence>MGRASRADAAEHRDEIVAATSRLLRERGAGAVSVNDAMSAAGLTHGGFYKHFASKDELMGLAAAAAFDQRIAGMQRILEEHPERDDATTQMLDRYLSVDHRDTPGTGCGNTAIAADSARAPGDSPLHAAYTAGLRATVEELADYQPEELDERERRDRAILQLATMVGALTLARGTAGDPISEEILSVTREALRGRR</sequence>
<dbReference type="EMBL" id="JAUSYY010000001">
    <property type="protein sequence ID" value="MDQ0894891.1"/>
    <property type="molecule type" value="Genomic_DNA"/>
</dbReference>
<gene>
    <name evidence="6" type="ORF">QFZ26_002446</name>
</gene>
<keyword evidence="3" id="KW-0804">Transcription</keyword>
<dbReference type="SUPFAM" id="SSF48498">
    <property type="entry name" value="Tetracyclin repressor-like, C-terminal domain"/>
    <property type="match status" value="1"/>
</dbReference>
<evidence type="ECO:0000256" key="3">
    <source>
        <dbReference type="ARBA" id="ARBA00023163"/>
    </source>
</evidence>
<protein>
    <submittedName>
        <fullName evidence="6">TetR/AcrR family transcriptional repressor of nem operon</fullName>
    </submittedName>
</protein>
<evidence type="ECO:0000256" key="4">
    <source>
        <dbReference type="PROSITE-ProRule" id="PRU00335"/>
    </source>
</evidence>
<dbReference type="PRINTS" id="PR00455">
    <property type="entry name" value="HTHTETR"/>
</dbReference>
<evidence type="ECO:0000256" key="2">
    <source>
        <dbReference type="ARBA" id="ARBA00023125"/>
    </source>
</evidence>
<dbReference type="InterPro" id="IPR036271">
    <property type="entry name" value="Tet_transcr_reg_TetR-rel_C_sf"/>
</dbReference>
<dbReference type="InterPro" id="IPR001647">
    <property type="entry name" value="HTH_TetR"/>
</dbReference>
<dbReference type="PANTHER" id="PTHR47506">
    <property type="entry name" value="TRANSCRIPTIONAL REGULATORY PROTEIN"/>
    <property type="match status" value="1"/>
</dbReference>
<dbReference type="Gene3D" id="1.10.10.60">
    <property type="entry name" value="Homeodomain-like"/>
    <property type="match status" value="1"/>
</dbReference>
<reference evidence="6 7" key="1">
    <citation type="submission" date="2023-07" db="EMBL/GenBank/DDBJ databases">
        <title>Comparative genomics of wheat-associated soil bacteria to identify genetic determinants of phenazine resistance.</title>
        <authorList>
            <person name="Mouncey N."/>
        </authorList>
    </citation>
    <scope>NUCLEOTIDE SEQUENCE [LARGE SCALE GENOMIC DNA]</scope>
    <source>
        <strain evidence="6 7">V3I3</strain>
    </source>
</reference>
<evidence type="ECO:0000256" key="1">
    <source>
        <dbReference type="ARBA" id="ARBA00023015"/>
    </source>
</evidence>
<comment type="caution">
    <text evidence="6">The sequence shown here is derived from an EMBL/GenBank/DDBJ whole genome shotgun (WGS) entry which is preliminary data.</text>
</comment>
<dbReference type="Gene3D" id="1.10.357.10">
    <property type="entry name" value="Tetracycline Repressor, domain 2"/>
    <property type="match status" value="1"/>
</dbReference>
<organism evidence="6 7">
    <name type="scientific">Agromyces ramosus</name>
    <dbReference type="NCBI Taxonomy" id="33879"/>
    <lineage>
        <taxon>Bacteria</taxon>
        <taxon>Bacillati</taxon>
        <taxon>Actinomycetota</taxon>
        <taxon>Actinomycetes</taxon>
        <taxon>Micrococcales</taxon>
        <taxon>Microbacteriaceae</taxon>
        <taxon>Agromyces</taxon>
    </lineage>
</organism>
<dbReference type="Proteomes" id="UP001239083">
    <property type="component" value="Unassembled WGS sequence"/>
</dbReference>